<dbReference type="Gene3D" id="1.20.58.340">
    <property type="entry name" value="Magnesium transport protein CorA, transmembrane region"/>
    <property type="match status" value="2"/>
</dbReference>
<evidence type="ECO:0000256" key="4">
    <source>
        <dbReference type="ARBA" id="ARBA00022475"/>
    </source>
</evidence>
<evidence type="ECO:0008006" key="11">
    <source>
        <dbReference type="Google" id="ProtNLM"/>
    </source>
</evidence>
<dbReference type="PANTHER" id="PTHR46494">
    <property type="entry name" value="CORA FAMILY METAL ION TRANSPORTER (EUROFUNG)"/>
    <property type="match status" value="1"/>
</dbReference>
<dbReference type="PANTHER" id="PTHR46494:SF1">
    <property type="entry name" value="CORA FAMILY METAL ION TRANSPORTER (EUROFUNG)"/>
    <property type="match status" value="1"/>
</dbReference>
<keyword evidence="5 8" id="KW-0812">Transmembrane</keyword>
<evidence type="ECO:0000256" key="7">
    <source>
        <dbReference type="ARBA" id="ARBA00023136"/>
    </source>
</evidence>
<dbReference type="GO" id="GO:0005886">
    <property type="term" value="C:plasma membrane"/>
    <property type="evidence" value="ECO:0007669"/>
    <property type="project" value="UniProtKB-SubCell"/>
</dbReference>
<dbReference type="Proteomes" id="UP000177092">
    <property type="component" value="Unassembled WGS sequence"/>
</dbReference>
<evidence type="ECO:0000256" key="1">
    <source>
        <dbReference type="ARBA" id="ARBA00004651"/>
    </source>
</evidence>
<accession>A0A1F6A9M6</accession>
<dbReference type="EMBL" id="MFJN01000021">
    <property type="protein sequence ID" value="OGG21479.1"/>
    <property type="molecule type" value="Genomic_DNA"/>
</dbReference>
<dbReference type="STRING" id="1798384.A3D03_06410"/>
<evidence type="ECO:0000313" key="9">
    <source>
        <dbReference type="EMBL" id="OGG21479.1"/>
    </source>
</evidence>
<keyword evidence="4" id="KW-1003">Cell membrane</keyword>
<feature type="transmembrane region" description="Helical" evidence="8">
    <location>
        <begin position="315"/>
        <end position="335"/>
    </location>
</feature>
<comment type="similarity">
    <text evidence="2">Belongs to the CorA metal ion transporter (MIT) (TC 1.A.35) family.</text>
</comment>
<reference evidence="9 10" key="1">
    <citation type="journal article" date="2016" name="Nat. Commun.">
        <title>Thousands of microbial genomes shed light on interconnected biogeochemical processes in an aquifer system.</title>
        <authorList>
            <person name="Anantharaman K."/>
            <person name="Brown C.T."/>
            <person name="Hug L.A."/>
            <person name="Sharon I."/>
            <person name="Castelle C.J."/>
            <person name="Probst A.J."/>
            <person name="Thomas B.C."/>
            <person name="Singh A."/>
            <person name="Wilkins M.J."/>
            <person name="Karaoz U."/>
            <person name="Brodie E.L."/>
            <person name="Williams K.H."/>
            <person name="Hubbard S.S."/>
            <person name="Banfield J.F."/>
        </authorList>
    </citation>
    <scope>NUCLEOTIDE SEQUENCE [LARGE SCALE GENOMIC DNA]</scope>
</reference>
<keyword evidence="6 8" id="KW-1133">Transmembrane helix</keyword>
<protein>
    <recommendedName>
        <fullName evidence="11">Magnesium transport protein CorA</fullName>
    </recommendedName>
</protein>
<comment type="caution">
    <text evidence="9">The sequence shown here is derived from an EMBL/GenBank/DDBJ whole genome shotgun (WGS) entry which is preliminary data.</text>
</comment>
<dbReference type="AlphaFoldDB" id="A0A1F6A9M6"/>
<gene>
    <name evidence="9" type="ORF">A3D03_06410</name>
</gene>
<evidence type="ECO:0000256" key="3">
    <source>
        <dbReference type="ARBA" id="ARBA00022448"/>
    </source>
</evidence>
<evidence type="ECO:0000256" key="6">
    <source>
        <dbReference type="ARBA" id="ARBA00022989"/>
    </source>
</evidence>
<dbReference type="GO" id="GO:0000287">
    <property type="term" value="F:magnesium ion binding"/>
    <property type="evidence" value="ECO:0007669"/>
    <property type="project" value="TreeGrafter"/>
</dbReference>
<dbReference type="InterPro" id="IPR002523">
    <property type="entry name" value="MgTranspt_CorA/ZnTranspt_ZntB"/>
</dbReference>
<sequence>MKHKNNLLDTLVQQTHNLPNRILPLGSKKHNTNKHTKYIRKINYEKTQLIVIDEPRKKDYLYLKRYFRFHPLHLEDILSPIQRPKIDLEDEYIFFVLHFPQFNSQTQKIDSKEIDFFLTENEVIVVINNQFLALDEIITSIFKNKKEREKIMSKGTAVLIYHLFDKLFDSLFPLLEDLEKNLDTIDKNIFTIQPKNIADHISFLRRNVIYCQTLVKPELNAFTGLENTNHKFMTKEIKTYFSNITDHLKKIWDRLEDIKELSDNLSSTFESYLSFKTNETIKFLTIISTILLPLTLLSGIYGMNLSFLPLSNHPNALAIISFIMFLIITLMLLLFKLKRWI</sequence>
<feature type="transmembrane region" description="Helical" evidence="8">
    <location>
        <begin position="283"/>
        <end position="303"/>
    </location>
</feature>
<dbReference type="InterPro" id="IPR045863">
    <property type="entry name" value="CorA_TM1_TM2"/>
</dbReference>
<keyword evidence="3" id="KW-0813">Transport</keyword>
<dbReference type="GO" id="GO:0050897">
    <property type="term" value="F:cobalt ion binding"/>
    <property type="evidence" value="ECO:0007669"/>
    <property type="project" value="TreeGrafter"/>
</dbReference>
<dbReference type="CDD" id="cd12822">
    <property type="entry name" value="TmCorA-like"/>
    <property type="match status" value="1"/>
</dbReference>
<dbReference type="SUPFAM" id="SSF144083">
    <property type="entry name" value="Magnesium transport protein CorA, transmembrane region"/>
    <property type="match status" value="1"/>
</dbReference>
<evidence type="ECO:0000256" key="5">
    <source>
        <dbReference type="ARBA" id="ARBA00022692"/>
    </source>
</evidence>
<dbReference type="InterPro" id="IPR045861">
    <property type="entry name" value="CorA_cytoplasmic_dom"/>
</dbReference>
<proteinExistence type="inferred from homology"/>
<keyword evidence="7 8" id="KW-0472">Membrane</keyword>
<name>A0A1F6A9M6_9BACT</name>
<organism evidence="9 10">
    <name type="scientific">Candidatus Gottesmanbacteria bacterium RIFCSPHIGHO2_02_FULL_40_13</name>
    <dbReference type="NCBI Taxonomy" id="1798384"/>
    <lineage>
        <taxon>Bacteria</taxon>
        <taxon>Candidatus Gottesmaniibacteriota</taxon>
    </lineage>
</organism>
<comment type="subcellular location">
    <subcellularLocation>
        <location evidence="1">Cell membrane</location>
        <topology evidence="1">Multi-pass membrane protein</topology>
    </subcellularLocation>
</comment>
<dbReference type="Pfam" id="PF01544">
    <property type="entry name" value="CorA"/>
    <property type="match status" value="1"/>
</dbReference>
<dbReference type="GO" id="GO:0015095">
    <property type="term" value="F:magnesium ion transmembrane transporter activity"/>
    <property type="evidence" value="ECO:0007669"/>
    <property type="project" value="TreeGrafter"/>
</dbReference>
<evidence type="ECO:0000313" key="10">
    <source>
        <dbReference type="Proteomes" id="UP000177092"/>
    </source>
</evidence>
<dbReference type="SUPFAM" id="SSF143865">
    <property type="entry name" value="CorA soluble domain-like"/>
    <property type="match status" value="1"/>
</dbReference>
<evidence type="ECO:0000256" key="2">
    <source>
        <dbReference type="ARBA" id="ARBA00009765"/>
    </source>
</evidence>
<dbReference type="GO" id="GO:0015087">
    <property type="term" value="F:cobalt ion transmembrane transporter activity"/>
    <property type="evidence" value="ECO:0007669"/>
    <property type="project" value="TreeGrafter"/>
</dbReference>
<dbReference type="Gene3D" id="3.30.460.20">
    <property type="entry name" value="CorA soluble domain-like"/>
    <property type="match status" value="1"/>
</dbReference>
<evidence type="ECO:0000256" key="8">
    <source>
        <dbReference type="SAM" id="Phobius"/>
    </source>
</evidence>